<dbReference type="InterPro" id="IPR000261">
    <property type="entry name" value="EH_dom"/>
</dbReference>
<dbReference type="Proteomes" id="UP000623467">
    <property type="component" value="Unassembled WGS sequence"/>
</dbReference>
<dbReference type="PROSITE" id="PS00108">
    <property type="entry name" value="PROTEIN_KINASE_ST"/>
    <property type="match status" value="1"/>
</dbReference>
<evidence type="ECO:0000256" key="8">
    <source>
        <dbReference type="ARBA" id="ARBA00047559"/>
    </source>
</evidence>
<evidence type="ECO:0000256" key="7">
    <source>
        <dbReference type="ARBA" id="ARBA00022840"/>
    </source>
</evidence>
<evidence type="ECO:0000256" key="6">
    <source>
        <dbReference type="ARBA" id="ARBA00022741"/>
    </source>
</evidence>
<dbReference type="Gene3D" id="1.20.930.20">
    <property type="entry name" value="Adaptor protein Cbl, N-terminal domain"/>
    <property type="match status" value="1"/>
</dbReference>
<evidence type="ECO:0000256" key="4">
    <source>
        <dbReference type="ARBA" id="ARBA00022443"/>
    </source>
</evidence>
<dbReference type="InterPro" id="IPR051681">
    <property type="entry name" value="Ser/Thr_Kinases-Pseudokinases"/>
</dbReference>
<dbReference type="EMBL" id="JACAZH010000014">
    <property type="protein sequence ID" value="KAF7350710.1"/>
    <property type="molecule type" value="Genomic_DNA"/>
</dbReference>
<evidence type="ECO:0000259" key="14">
    <source>
        <dbReference type="PROSITE" id="PS50011"/>
    </source>
</evidence>
<feature type="domain" description="SH3" evidence="13">
    <location>
        <begin position="872"/>
        <end position="932"/>
    </location>
</feature>
<dbReference type="InterPro" id="IPR001452">
    <property type="entry name" value="SH3_domain"/>
</dbReference>
<keyword evidence="18" id="KW-1185">Reference proteome</keyword>
<dbReference type="PROSITE" id="PS50222">
    <property type="entry name" value="EF_HAND_2"/>
    <property type="match status" value="1"/>
</dbReference>
<evidence type="ECO:0000256" key="12">
    <source>
        <dbReference type="SAM" id="MobiDB-lite"/>
    </source>
</evidence>
<feature type="domain" description="EF-hand" evidence="16">
    <location>
        <begin position="584"/>
        <end position="619"/>
    </location>
</feature>
<dbReference type="SMART" id="SM00326">
    <property type="entry name" value="SH3"/>
    <property type="match status" value="2"/>
</dbReference>
<dbReference type="PRINTS" id="PR00452">
    <property type="entry name" value="SH3DOMAIN"/>
</dbReference>
<comment type="catalytic activity">
    <reaction evidence="8">
        <text>L-threonyl-[protein] + ATP = O-phospho-L-threonyl-[protein] + ADP + H(+)</text>
        <dbReference type="Rhea" id="RHEA:46608"/>
        <dbReference type="Rhea" id="RHEA-COMP:11060"/>
        <dbReference type="Rhea" id="RHEA-COMP:11605"/>
        <dbReference type="ChEBI" id="CHEBI:15378"/>
        <dbReference type="ChEBI" id="CHEBI:30013"/>
        <dbReference type="ChEBI" id="CHEBI:30616"/>
        <dbReference type="ChEBI" id="CHEBI:61977"/>
        <dbReference type="ChEBI" id="CHEBI:456216"/>
        <dbReference type="EC" id="2.7.11.25"/>
    </reaction>
</comment>
<dbReference type="InterPro" id="IPR011992">
    <property type="entry name" value="EF-hand-dom_pair"/>
</dbReference>
<dbReference type="SMART" id="SM00220">
    <property type="entry name" value="S_TKc"/>
    <property type="match status" value="1"/>
</dbReference>
<feature type="compositionally biased region" description="Polar residues" evidence="12">
    <location>
        <begin position="656"/>
        <end position="666"/>
    </location>
</feature>
<sequence>MSLHAAWNVIIGVTPVPGLQSAFTVFKFIVSCVQNVRASQQQLIGLANAVGQLLATLQREFQSNKLTVGSCAQPLNDLLSLLKDIHKFLQTEQARSFLKALFHADSRISAIEMFYRRMGTTTTAFQISASLNIQHMLRDNERARIEDAHALTQRFVALKNDHNELRWELEINHKNMLAMMVSIERRMEENRGGNIPEQDFYAHAQHYLALTSGQEVKFEDWMISAFDVDYGPEIGAGGFGTVLKGTWNRTEVAIKLIHNGSGIAANVEIWMTLRHPNILQFLGANTLDDKPFVVMPLMPYNSREFLRIRPSWDPLYILRDISLGLDYLHGRKISHGDLKGINILVEDSGRALLCDFGLARIKADITSRTRTAGDTVISGTRNWMAPELFSGSLPRPPSDIYAFGMTVYELYTDETPLATIPYGDFVEVMFRRDVRPERPEQDECPRMNDGIWHLAECCWNKDAKARPTARQIHDTIKRLMLGYSREPVVAALFGQTSPRILPSPPAPGPLPPPMAPPAPFAVPENNGMSLQQSFQQVEQKPRISWALGKAEKKSYSSIFRAWDIQNTGFIGGQTAIEVFGQSGLPKNDLARIWALADIDDRGKLNLAEFQIAMGLIYRKLNGIEIPDNLPPELEPPSSKQLGESVRPLLKHETRSRTPNSDPNTPLSCLPNRPFTGNTNGRDSSRDATMYQARSRHVNRDAVRATANIGSTDSDLNDMKRVLAATSGSASVPESPAITTSSSNMSNRQSVDWYNGLASDTVPSPAAIDRLLPMKEEHKYDEPYAPQPPAPVPDIDVVEPEPVSDLMADVDKSTELRVRSLYTYEGEGAEDITFAENVILIANPSKTGGEWWYGKSLRDGASGMFPRTYVQEITTTHAKALYDYSASNSDELSFSSGDTLSIVDMSEEEEWWKAEQDGAVFLVPASYLEVAES</sequence>
<dbReference type="SUPFAM" id="SSF47473">
    <property type="entry name" value="EF-hand"/>
    <property type="match status" value="1"/>
</dbReference>
<feature type="domain" description="EH" evidence="15">
    <location>
        <begin position="551"/>
        <end position="640"/>
    </location>
</feature>
<proteinExistence type="inferred from homology"/>
<organism evidence="17 18">
    <name type="scientific">Mycena sanguinolenta</name>
    <dbReference type="NCBI Taxonomy" id="230812"/>
    <lineage>
        <taxon>Eukaryota</taxon>
        <taxon>Fungi</taxon>
        <taxon>Dikarya</taxon>
        <taxon>Basidiomycota</taxon>
        <taxon>Agaricomycotina</taxon>
        <taxon>Agaricomycetes</taxon>
        <taxon>Agaricomycetidae</taxon>
        <taxon>Agaricales</taxon>
        <taxon>Marasmiineae</taxon>
        <taxon>Mycenaceae</taxon>
        <taxon>Mycena</taxon>
    </lineage>
</organism>
<keyword evidence="7 11" id="KW-0067">ATP-binding</keyword>
<dbReference type="Pfam" id="PF07714">
    <property type="entry name" value="PK_Tyr_Ser-Thr"/>
    <property type="match status" value="1"/>
</dbReference>
<dbReference type="InterPro" id="IPR001245">
    <property type="entry name" value="Ser-Thr/Tyr_kinase_cat_dom"/>
</dbReference>
<dbReference type="Pfam" id="PF12763">
    <property type="entry name" value="EH"/>
    <property type="match status" value="1"/>
</dbReference>
<evidence type="ECO:0000256" key="1">
    <source>
        <dbReference type="ARBA" id="ARBA00001946"/>
    </source>
</evidence>
<dbReference type="GO" id="GO:0005509">
    <property type="term" value="F:calcium ion binding"/>
    <property type="evidence" value="ECO:0007669"/>
    <property type="project" value="InterPro"/>
</dbReference>
<dbReference type="GO" id="GO:0007166">
    <property type="term" value="P:cell surface receptor signaling pathway"/>
    <property type="evidence" value="ECO:0007669"/>
    <property type="project" value="InterPro"/>
</dbReference>
<protein>
    <recommendedName>
        <fullName evidence="3">mitogen-activated protein kinase kinase kinase</fullName>
        <ecNumber evidence="3">2.7.11.25</ecNumber>
    </recommendedName>
</protein>
<dbReference type="PANTHER" id="PTHR44329:SF298">
    <property type="entry name" value="MIXED LINEAGE KINASE DOMAIN-LIKE PROTEIN"/>
    <property type="match status" value="1"/>
</dbReference>
<dbReference type="OrthoDB" id="10261027at2759"/>
<dbReference type="PROSITE" id="PS50011">
    <property type="entry name" value="PROTEIN_KINASE_DOM"/>
    <property type="match status" value="1"/>
</dbReference>
<dbReference type="PANTHER" id="PTHR44329">
    <property type="entry name" value="SERINE/THREONINE-PROTEIN KINASE TNNI3K-RELATED"/>
    <property type="match status" value="1"/>
</dbReference>
<evidence type="ECO:0000256" key="9">
    <source>
        <dbReference type="ARBA" id="ARBA00048329"/>
    </source>
</evidence>
<dbReference type="InterPro" id="IPR008271">
    <property type="entry name" value="Ser/Thr_kinase_AS"/>
</dbReference>
<dbReference type="SMART" id="SM00027">
    <property type="entry name" value="EH"/>
    <property type="match status" value="1"/>
</dbReference>
<name>A0A8H7CUF9_9AGAR</name>
<dbReference type="SUPFAM" id="SSF50044">
    <property type="entry name" value="SH3-domain"/>
    <property type="match status" value="2"/>
</dbReference>
<dbReference type="InterPro" id="IPR011009">
    <property type="entry name" value="Kinase-like_dom_sf"/>
</dbReference>
<dbReference type="GO" id="GO:0004709">
    <property type="term" value="F:MAP kinase kinase kinase activity"/>
    <property type="evidence" value="ECO:0007669"/>
    <property type="project" value="UniProtKB-EC"/>
</dbReference>
<dbReference type="AlphaFoldDB" id="A0A8H7CUF9"/>
<dbReference type="InterPro" id="IPR002048">
    <property type="entry name" value="EF_hand_dom"/>
</dbReference>
<evidence type="ECO:0000259" key="13">
    <source>
        <dbReference type="PROSITE" id="PS50002"/>
    </source>
</evidence>
<reference evidence="17" key="1">
    <citation type="submission" date="2020-05" db="EMBL/GenBank/DDBJ databases">
        <title>Mycena genomes resolve the evolution of fungal bioluminescence.</title>
        <authorList>
            <person name="Tsai I.J."/>
        </authorList>
    </citation>
    <scope>NUCLEOTIDE SEQUENCE</scope>
    <source>
        <strain evidence="17">160909Yilan</strain>
    </source>
</reference>
<dbReference type="PROSITE" id="PS50031">
    <property type="entry name" value="EH"/>
    <property type="match status" value="1"/>
</dbReference>
<evidence type="ECO:0000256" key="5">
    <source>
        <dbReference type="ARBA" id="ARBA00022527"/>
    </source>
</evidence>
<comment type="cofactor">
    <cofactor evidence="1">
        <name>Mg(2+)</name>
        <dbReference type="ChEBI" id="CHEBI:18420"/>
    </cofactor>
</comment>
<evidence type="ECO:0000256" key="11">
    <source>
        <dbReference type="PROSITE-ProRule" id="PRU10141"/>
    </source>
</evidence>
<dbReference type="InterPro" id="IPR000719">
    <property type="entry name" value="Prot_kinase_dom"/>
</dbReference>
<keyword evidence="4 10" id="KW-0728">SH3 domain</keyword>
<comment type="similarity">
    <text evidence="2">Belongs to the protein kinase superfamily. STE Ser/Thr protein kinase family. MAP kinase kinase kinase subfamily.</text>
</comment>
<dbReference type="SUPFAM" id="SSF56112">
    <property type="entry name" value="Protein kinase-like (PK-like)"/>
    <property type="match status" value="1"/>
</dbReference>
<evidence type="ECO:0000256" key="10">
    <source>
        <dbReference type="PROSITE-ProRule" id="PRU00192"/>
    </source>
</evidence>
<dbReference type="CDD" id="cd21037">
    <property type="entry name" value="MLKL_NTD"/>
    <property type="match status" value="1"/>
</dbReference>
<dbReference type="EC" id="2.7.11.25" evidence="3"/>
<feature type="binding site" evidence="11">
    <location>
        <position position="255"/>
    </location>
    <ligand>
        <name>ATP</name>
        <dbReference type="ChEBI" id="CHEBI:30616"/>
    </ligand>
</feature>
<dbReference type="PROSITE" id="PS50002">
    <property type="entry name" value="SH3"/>
    <property type="match status" value="1"/>
</dbReference>
<keyword evidence="5" id="KW-0723">Serine/threonine-protein kinase</keyword>
<feature type="region of interest" description="Disordered" evidence="12">
    <location>
        <begin position="725"/>
        <end position="745"/>
    </location>
</feature>
<dbReference type="PROSITE" id="PS00107">
    <property type="entry name" value="PROTEIN_KINASE_ATP"/>
    <property type="match status" value="1"/>
</dbReference>
<dbReference type="InterPro" id="IPR036028">
    <property type="entry name" value="SH3-like_dom_sf"/>
</dbReference>
<dbReference type="GO" id="GO:0005524">
    <property type="term" value="F:ATP binding"/>
    <property type="evidence" value="ECO:0007669"/>
    <property type="project" value="UniProtKB-UniRule"/>
</dbReference>
<evidence type="ECO:0000313" key="18">
    <source>
        <dbReference type="Proteomes" id="UP000623467"/>
    </source>
</evidence>
<feature type="region of interest" description="Disordered" evidence="12">
    <location>
        <begin position="651"/>
        <end position="689"/>
    </location>
</feature>
<keyword evidence="6 11" id="KW-0547">Nucleotide-binding</keyword>
<dbReference type="InterPro" id="IPR059179">
    <property type="entry name" value="MLKL-like_MCAfunc"/>
</dbReference>
<evidence type="ECO:0000256" key="3">
    <source>
        <dbReference type="ARBA" id="ARBA00012406"/>
    </source>
</evidence>
<evidence type="ECO:0000259" key="15">
    <source>
        <dbReference type="PROSITE" id="PS50031"/>
    </source>
</evidence>
<feature type="domain" description="Protein kinase" evidence="14">
    <location>
        <begin position="228"/>
        <end position="476"/>
    </location>
</feature>
<evidence type="ECO:0000259" key="16">
    <source>
        <dbReference type="PROSITE" id="PS50222"/>
    </source>
</evidence>
<evidence type="ECO:0000313" key="17">
    <source>
        <dbReference type="EMBL" id="KAF7350710.1"/>
    </source>
</evidence>
<comment type="caution">
    <text evidence="17">The sequence shown here is derived from an EMBL/GenBank/DDBJ whole genome shotgun (WGS) entry which is preliminary data.</text>
</comment>
<keyword evidence="17" id="KW-0418">Kinase</keyword>
<dbReference type="Gene3D" id="2.30.30.40">
    <property type="entry name" value="SH3 Domains"/>
    <property type="match status" value="2"/>
</dbReference>
<dbReference type="CDD" id="cd00174">
    <property type="entry name" value="SH3"/>
    <property type="match status" value="1"/>
</dbReference>
<dbReference type="Gene3D" id="1.10.238.10">
    <property type="entry name" value="EF-hand"/>
    <property type="match status" value="1"/>
</dbReference>
<comment type="catalytic activity">
    <reaction evidence="9">
        <text>L-seryl-[protein] + ATP = O-phospho-L-seryl-[protein] + ADP + H(+)</text>
        <dbReference type="Rhea" id="RHEA:17989"/>
        <dbReference type="Rhea" id="RHEA-COMP:9863"/>
        <dbReference type="Rhea" id="RHEA-COMP:11604"/>
        <dbReference type="ChEBI" id="CHEBI:15378"/>
        <dbReference type="ChEBI" id="CHEBI:29999"/>
        <dbReference type="ChEBI" id="CHEBI:30616"/>
        <dbReference type="ChEBI" id="CHEBI:83421"/>
        <dbReference type="ChEBI" id="CHEBI:456216"/>
        <dbReference type="EC" id="2.7.11.25"/>
    </reaction>
</comment>
<accession>A0A8H7CUF9</accession>
<evidence type="ECO:0000256" key="2">
    <source>
        <dbReference type="ARBA" id="ARBA00006529"/>
    </source>
</evidence>
<keyword evidence="17" id="KW-0808">Transferase</keyword>
<dbReference type="CDD" id="cd00052">
    <property type="entry name" value="EH"/>
    <property type="match status" value="1"/>
</dbReference>
<dbReference type="Gene3D" id="1.10.510.10">
    <property type="entry name" value="Transferase(Phosphotransferase) domain 1"/>
    <property type="match status" value="1"/>
</dbReference>
<dbReference type="InterPro" id="IPR036537">
    <property type="entry name" value="Adaptor_Cbl_N_dom_sf"/>
</dbReference>
<dbReference type="InterPro" id="IPR017441">
    <property type="entry name" value="Protein_kinase_ATP_BS"/>
</dbReference>
<gene>
    <name evidence="17" type="ORF">MSAN_01632000</name>
</gene>
<dbReference type="Pfam" id="PF00018">
    <property type="entry name" value="SH3_1"/>
    <property type="match status" value="1"/>
</dbReference>